<dbReference type="Gene3D" id="2.60.120.330">
    <property type="entry name" value="B-lactam Antibiotic, Isopenicillin N Synthase, Chain"/>
    <property type="match status" value="1"/>
</dbReference>
<dbReference type="EMBL" id="JAVXUP010000334">
    <property type="protein sequence ID" value="KAK3030605.1"/>
    <property type="molecule type" value="Genomic_DNA"/>
</dbReference>
<dbReference type="GO" id="GO:0046872">
    <property type="term" value="F:metal ion binding"/>
    <property type="evidence" value="ECO:0007669"/>
    <property type="project" value="UniProtKB-KW"/>
</dbReference>
<reference evidence="4" key="1">
    <citation type="submission" date="2022-12" db="EMBL/GenBank/DDBJ databases">
        <title>Draft genome assemblies for two species of Escallonia (Escalloniales).</title>
        <authorList>
            <person name="Chanderbali A."/>
            <person name="Dervinis C."/>
            <person name="Anghel I."/>
            <person name="Soltis D."/>
            <person name="Soltis P."/>
            <person name="Zapata F."/>
        </authorList>
    </citation>
    <scope>NUCLEOTIDE SEQUENCE</scope>
    <source>
        <strain evidence="4">UCBG64.0493</strain>
        <tissue evidence="4">Leaf</tissue>
    </source>
</reference>
<sequence>MTCRLFRGNEVEIESDADCKKKVGKACLEYDFFQLVNHGVPLDLMNGALELSKTFMECQLKRSLKAAQLQHSFQLVMAGWRAFLATMSGK</sequence>
<accession>A0AA88X1F9</accession>
<evidence type="ECO:0000256" key="1">
    <source>
        <dbReference type="ARBA" id="ARBA00022723"/>
    </source>
</evidence>
<evidence type="ECO:0000313" key="5">
    <source>
        <dbReference type="Proteomes" id="UP001188597"/>
    </source>
</evidence>
<evidence type="ECO:0000313" key="4">
    <source>
        <dbReference type="EMBL" id="KAK3030605.1"/>
    </source>
</evidence>
<keyword evidence="1" id="KW-0479">Metal-binding</keyword>
<dbReference type="InterPro" id="IPR027443">
    <property type="entry name" value="IPNS-like_sf"/>
</dbReference>
<dbReference type="SUPFAM" id="SSF51197">
    <property type="entry name" value="Clavaminate synthase-like"/>
    <property type="match status" value="1"/>
</dbReference>
<comment type="caution">
    <text evidence="4">The sequence shown here is derived from an EMBL/GenBank/DDBJ whole genome shotgun (WGS) entry which is preliminary data.</text>
</comment>
<evidence type="ECO:0000259" key="3">
    <source>
        <dbReference type="Pfam" id="PF14226"/>
    </source>
</evidence>
<dbReference type="InterPro" id="IPR026992">
    <property type="entry name" value="DIOX_N"/>
</dbReference>
<gene>
    <name evidence="4" type="ORF">RJ639_039691</name>
</gene>
<name>A0AA88X1F9_9ASTE</name>
<dbReference type="Proteomes" id="UP001188597">
    <property type="component" value="Unassembled WGS sequence"/>
</dbReference>
<dbReference type="AlphaFoldDB" id="A0AA88X1F9"/>
<dbReference type="Pfam" id="PF14226">
    <property type="entry name" value="DIOX_N"/>
    <property type="match status" value="1"/>
</dbReference>
<feature type="domain" description="Non-haem dioxygenase N-terminal" evidence="3">
    <location>
        <begin position="14"/>
        <end position="70"/>
    </location>
</feature>
<protein>
    <recommendedName>
        <fullName evidence="3">Non-haem dioxygenase N-terminal domain-containing protein</fullName>
    </recommendedName>
</protein>
<keyword evidence="2" id="KW-0408">Iron</keyword>
<organism evidence="4 5">
    <name type="scientific">Escallonia herrerae</name>
    <dbReference type="NCBI Taxonomy" id="1293975"/>
    <lineage>
        <taxon>Eukaryota</taxon>
        <taxon>Viridiplantae</taxon>
        <taxon>Streptophyta</taxon>
        <taxon>Embryophyta</taxon>
        <taxon>Tracheophyta</taxon>
        <taxon>Spermatophyta</taxon>
        <taxon>Magnoliopsida</taxon>
        <taxon>eudicotyledons</taxon>
        <taxon>Gunneridae</taxon>
        <taxon>Pentapetalae</taxon>
        <taxon>asterids</taxon>
        <taxon>campanulids</taxon>
        <taxon>Escalloniales</taxon>
        <taxon>Escalloniaceae</taxon>
        <taxon>Escallonia</taxon>
    </lineage>
</organism>
<proteinExistence type="predicted"/>
<evidence type="ECO:0000256" key="2">
    <source>
        <dbReference type="ARBA" id="ARBA00023004"/>
    </source>
</evidence>
<keyword evidence="5" id="KW-1185">Reference proteome</keyword>